<evidence type="ECO:0000259" key="2">
    <source>
        <dbReference type="PROSITE" id="PS50994"/>
    </source>
</evidence>
<dbReference type="PANTHER" id="PTHR37984">
    <property type="entry name" value="PROTEIN CBG26694"/>
    <property type="match status" value="1"/>
</dbReference>
<evidence type="ECO:0000313" key="3">
    <source>
        <dbReference type="EMBL" id="OWY99054.1"/>
    </source>
</evidence>
<gene>
    <name evidence="3" type="ORF">PHMEG_00030018</name>
</gene>
<accession>A0A225V1A5</accession>
<reference evidence="4" key="1">
    <citation type="submission" date="2017-03" db="EMBL/GenBank/DDBJ databases">
        <title>Phytopthora megakarya and P. palmivora, two closely related causual agents of cacao black pod achieved similar genome size and gene model numbers by different mechanisms.</title>
        <authorList>
            <person name="Ali S."/>
            <person name="Shao J."/>
            <person name="Larry D.J."/>
            <person name="Kronmiller B."/>
            <person name="Shen D."/>
            <person name="Strem M.D."/>
            <person name="Melnick R.L."/>
            <person name="Guiltinan M.J."/>
            <person name="Tyler B.M."/>
            <person name="Meinhardt L.W."/>
            <person name="Bailey B.A."/>
        </authorList>
    </citation>
    <scope>NUCLEOTIDE SEQUENCE [LARGE SCALE GENOMIC DNA]</scope>
    <source>
        <strain evidence="4">zdho120</strain>
    </source>
</reference>
<feature type="domain" description="Integrase catalytic" evidence="2">
    <location>
        <begin position="1"/>
        <end position="134"/>
    </location>
</feature>
<dbReference type="SUPFAM" id="SSF53098">
    <property type="entry name" value="Ribonuclease H-like"/>
    <property type="match status" value="1"/>
</dbReference>
<dbReference type="AlphaFoldDB" id="A0A225V1A5"/>
<dbReference type="OrthoDB" id="123681at2759"/>
<dbReference type="PANTHER" id="PTHR37984:SF5">
    <property type="entry name" value="PROTEIN NYNRIN-LIKE"/>
    <property type="match status" value="1"/>
</dbReference>
<sequence>MDFVIPLPKSRRGNTALLLFQCAFTGFVIAKPMSDTTAFKVAQVFEELPFMSEVFQAFAEMMQSRLRATLSYQPQDNGQQERSVKTVMQSVKVYAEDPLQQDWDEIAEHLVFAINNSMDTTRKETPFYLVHGWDASSTMKAMTTSLRHGIPKQSEALAWRREVNRQQEVAWRMAHEYQHTEKSRRARLHNDALSKMEKELLQNEEAEDSTRRDDENSAAKLKTNKRELFEEGSRAWLYMERVKPGLTKKLAHRWHGPFRIKKKVDEFAFELELPDKSGYRFYPVVHISRLKPVNEFSSRPTTQLAPEIAEDSRMDFDEALLPEDSWEPDHIAGEYEVVAILDDRRPLQTGTESR</sequence>
<dbReference type="EMBL" id="NBNE01008832">
    <property type="protein sequence ID" value="OWY99054.1"/>
    <property type="molecule type" value="Genomic_DNA"/>
</dbReference>
<dbReference type="GO" id="GO:0003676">
    <property type="term" value="F:nucleic acid binding"/>
    <property type="evidence" value="ECO:0007669"/>
    <property type="project" value="InterPro"/>
</dbReference>
<name>A0A225V1A5_9STRA</name>
<feature type="region of interest" description="Disordered" evidence="1">
    <location>
        <begin position="200"/>
        <end position="219"/>
    </location>
</feature>
<dbReference type="InterPro" id="IPR036397">
    <property type="entry name" value="RNaseH_sf"/>
</dbReference>
<evidence type="ECO:0000256" key="1">
    <source>
        <dbReference type="SAM" id="MobiDB-lite"/>
    </source>
</evidence>
<feature type="compositionally biased region" description="Basic and acidic residues" evidence="1">
    <location>
        <begin position="208"/>
        <end position="217"/>
    </location>
</feature>
<dbReference type="Gene3D" id="3.30.420.10">
    <property type="entry name" value="Ribonuclease H-like superfamily/Ribonuclease H"/>
    <property type="match status" value="1"/>
</dbReference>
<dbReference type="Proteomes" id="UP000198211">
    <property type="component" value="Unassembled WGS sequence"/>
</dbReference>
<dbReference type="InterPro" id="IPR050951">
    <property type="entry name" value="Retrovirus_Pol_polyprotein"/>
</dbReference>
<keyword evidence="4" id="KW-1185">Reference proteome</keyword>
<dbReference type="GO" id="GO:0015074">
    <property type="term" value="P:DNA integration"/>
    <property type="evidence" value="ECO:0007669"/>
    <property type="project" value="InterPro"/>
</dbReference>
<organism evidence="3 4">
    <name type="scientific">Phytophthora megakarya</name>
    <dbReference type="NCBI Taxonomy" id="4795"/>
    <lineage>
        <taxon>Eukaryota</taxon>
        <taxon>Sar</taxon>
        <taxon>Stramenopiles</taxon>
        <taxon>Oomycota</taxon>
        <taxon>Peronosporomycetes</taxon>
        <taxon>Peronosporales</taxon>
        <taxon>Peronosporaceae</taxon>
        <taxon>Phytophthora</taxon>
    </lineage>
</organism>
<comment type="caution">
    <text evidence="3">The sequence shown here is derived from an EMBL/GenBank/DDBJ whole genome shotgun (WGS) entry which is preliminary data.</text>
</comment>
<protein>
    <recommendedName>
        <fullName evidence="2">Integrase catalytic domain-containing protein</fullName>
    </recommendedName>
</protein>
<dbReference type="PROSITE" id="PS50994">
    <property type="entry name" value="INTEGRASE"/>
    <property type="match status" value="1"/>
</dbReference>
<proteinExistence type="predicted"/>
<dbReference type="Pfam" id="PF24626">
    <property type="entry name" value="SH3_Tf2-1"/>
    <property type="match status" value="1"/>
</dbReference>
<dbReference type="InterPro" id="IPR056924">
    <property type="entry name" value="SH3_Tf2-1"/>
</dbReference>
<dbReference type="InterPro" id="IPR001584">
    <property type="entry name" value="Integrase_cat-core"/>
</dbReference>
<dbReference type="InterPro" id="IPR012337">
    <property type="entry name" value="RNaseH-like_sf"/>
</dbReference>
<evidence type="ECO:0000313" key="4">
    <source>
        <dbReference type="Proteomes" id="UP000198211"/>
    </source>
</evidence>